<dbReference type="RefSeq" id="WP_000906723.1">
    <property type="nucleotide sequence ID" value="NZ_ALJN01000006.1"/>
</dbReference>
<dbReference type="Gene3D" id="1.10.10.2910">
    <property type="match status" value="1"/>
</dbReference>
<evidence type="ECO:0000313" key="3">
    <source>
        <dbReference type="Proteomes" id="UP000006745"/>
    </source>
</evidence>
<feature type="domain" description="IrrE N-terminal-like" evidence="1">
    <location>
        <begin position="84"/>
        <end position="207"/>
    </location>
</feature>
<reference evidence="2 3" key="1">
    <citation type="submission" date="2012-07" db="EMBL/GenBank/DDBJ databases">
        <authorList>
            <person name="Durkin A.S."/>
            <person name="McCorrison J."/>
            <person name="Torralba M."/>
            <person name="Gillis M."/>
            <person name="Methe B."/>
            <person name="Sutton G."/>
            <person name="Nelson K.E."/>
        </authorList>
    </citation>
    <scope>NUCLEOTIDE SEQUENCE [LARGE SCALE GENOMIC DNA]</scope>
    <source>
        <strain evidence="2 3">SK304</strain>
    </source>
</reference>
<gene>
    <name evidence="2" type="ORF">HMPREF1125_1673</name>
</gene>
<dbReference type="Pfam" id="PF06114">
    <property type="entry name" value="Peptidase_M78"/>
    <property type="match status" value="1"/>
</dbReference>
<accession>J4K9K2</accession>
<evidence type="ECO:0000259" key="1">
    <source>
        <dbReference type="Pfam" id="PF06114"/>
    </source>
</evidence>
<organism evidence="2 3">
    <name type="scientific">Streptococcus oralis SK304</name>
    <dbReference type="NCBI Taxonomy" id="1161421"/>
    <lineage>
        <taxon>Bacteria</taxon>
        <taxon>Bacillati</taxon>
        <taxon>Bacillota</taxon>
        <taxon>Bacilli</taxon>
        <taxon>Lactobacillales</taxon>
        <taxon>Streptococcaceae</taxon>
        <taxon>Streptococcus</taxon>
    </lineage>
</organism>
<protein>
    <submittedName>
        <fullName evidence="2">PF06114 domain protein</fullName>
    </submittedName>
</protein>
<dbReference type="Proteomes" id="UP000006745">
    <property type="component" value="Unassembled WGS sequence"/>
</dbReference>
<comment type="caution">
    <text evidence="2">The sequence shown here is derived from an EMBL/GenBank/DDBJ whole genome shotgun (WGS) entry which is preliminary data.</text>
</comment>
<dbReference type="AlphaFoldDB" id="J4K9K2"/>
<dbReference type="EMBL" id="ALJN01000006">
    <property type="protein sequence ID" value="EJP22916.1"/>
    <property type="molecule type" value="Genomic_DNA"/>
</dbReference>
<name>J4K9K2_STROR</name>
<proteinExistence type="predicted"/>
<dbReference type="PATRIC" id="fig|1161421.3.peg.465"/>
<sequence>MLININKIKDFKKNDNLSYKSLLESEDLYKEEIFNEETSKRIEGYRKAIEDVIDKNNDNQEVQKIDIVSIIKAYKNFNGPRFFKSSGMTVDAFYDSKGKKVYINKYLSNEDRHYACAHELAHYLFEDSSAYLDRNQSFSRPSYEAKANQFAYETLLPEKLLENIIIEYKNEKCDSDLNKMFNKDVNELIKYISDKTDVSEFAVYKRLKFLYYIY</sequence>
<evidence type="ECO:0000313" key="2">
    <source>
        <dbReference type="EMBL" id="EJP22916.1"/>
    </source>
</evidence>
<dbReference type="InterPro" id="IPR010359">
    <property type="entry name" value="IrrE_HExxH"/>
</dbReference>